<protein>
    <submittedName>
        <fullName evidence="2">Uncharacterized protein</fullName>
    </submittedName>
</protein>
<evidence type="ECO:0000313" key="2">
    <source>
        <dbReference type="EMBL" id="GAA2202747.1"/>
    </source>
</evidence>
<comment type="caution">
    <text evidence="2">The sequence shown here is derived from an EMBL/GenBank/DDBJ whole genome shotgun (WGS) entry which is preliminary data.</text>
</comment>
<accession>A0ABN3C0L0</accession>
<evidence type="ECO:0000256" key="1">
    <source>
        <dbReference type="SAM" id="MobiDB-lite"/>
    </source>
</evidence>
<feature type="region of interest" description="Disordered" evidence="1">
    <location>
        <begin position="1"/>
        <end position="37"/>
    </location>
</feature>
<dbReference type="EMBL" id="BAAAQW010000011">
    <property type="protein sequence ID" value="GAA2202747.1"/>
    <property type="molecule type" value="Genomic_DNA"/>
</dbReference>
<organism evidence="2 3">
    <name type="scientific">Sinomonas flava</name>
    <dbReference type="NCBI Taxonomy" id="496857"/>
    <lineage>
        <taxon>Bacteria</taxon>
        <taxon>Bacillati</taxon>
        <taxon>Actinomycetota</taxon>
        <taxon>Actinomycetes</taxon>
        <taxon>Micrococcales</taxon>
        <taxon>Micrococcaceae</taxon>
        <taxon>Sinomonas</taxon>
    </lineage>
</organism>
<proteinExistence type="predicted"/>
<reference evidence="2 3" key="1">
    <citation type="journal article" date="2019" name="Int. J. Syst. Evol. Microbiol.">
        <title>The Global Catalogue of Microorganisms (GCM) 10K type strain sequencing project: providing services to taxonomists for standard genome sequencing and annotation.</title>
        <authorList>
            <consortium name="The Broad Institute Genomics Platform"/>
            <consortium name="The Broad Institute Genome Sequencing Center for Infectious Disease"/>
            <person name="Wu L."/>
            <person name="Ma J."/>
        </authorList>
    </citation>
    <scope>NUCLEOTIDE SEQUENCE [LARGE SCALE GENOMIC DNA]</scope>
    <source>
        <strain evidence="2 3">JCM 16034</strain>
    </source>
</reference>
<name>A0ABN3C0L0_9MICC</name>
<dbReference type="Proteomes" id="UP001500432">
    <property type="component" value="Unassembled WGS sequence"/>
</dbReference>
<feature type="compositionally biased region" description="Pro residues" evidence="1">
    <location>
        <begin position="1"/>
        <end position="10"/>
    </location>
</feature>
<feature type="compositionally biased region" description="Gly residues" evidence="1">
    <location>
        <begin position="23"/>
        <end position="34"/>
    </location>
</feature>
<evidence type="ECO:0000313" key="3">
    <source>
        <dbReference type="Proteomes" id="UP001500432"/>
    </source>
</evidence>
<keyword evidence="3" id="KW-1185">Reference proteome</keyword>
<gene>
    <name evidence="2" type="ORF">GCM10009849_32430</name>
</gene>
<sequence>MPRAPGLPKPVPDHQDGLPSGAARGGGPWAGHGEAGTEMSSNYIRGASVTALESQAEIGAMLAGSGATGFRCTWEHGRAAIAFIHGACRYRMVLDLPRAAEFALHRHPTGPKTAQESGRQRWRALSALVRAKLEAVDAGIVAFDDEFLAYTLEHGAGRADGVQPLHSGGKDGA</sequence>